<name>A0A381ZJS9_9ZZZZ</name>
<gene>
    <name evidence="4" type="ORF">METZ01_LOCUS142075</name>
</gene>
<evidence type="ECO:0000256" key="1">
    <source>
        <dbReference type="ARBA" id="ARBA00022723"/>
    </source>
</evidence>
<dbReference type="AlphaFoldDB" id="A0A381ZJS9"/>
<dbReference type="EMBL" id="UINC01021517">
    <property type="protein sequence ID" value="SVA89221.1"/>
    <property type="molecule type" value="Genomic_DNA"/>
</dbReference>
<proteinExistence type="predicted"/>
<evidence type="ECO:0000256" key="3">
    <source>
        <dbReference type="ARBA" id="ARBA00023027"/>
    </source>
</evidence>
<keyword evidence="3" id="KW-0520">NAD</keyword>
<reference evidence="4" key="1">
    <citation type="submission" date="2018-05" db="EMBL/GenBank/DDBJ databases">
        <authorList>
            <person name="Lanie J.A."/>
            <person name="Ng W.-L."/>
            <person name="Kazmierczak K.M."/>
            <person name="Andrzejewski T.M."/>
            <person name="Davidsen T.M."/>
            <person name="Wayne K.J."/>
            <person name="Tettelin H."/>
            <person name="Glass J.I."/>
            <person name="Rusch D."/>
            <person name="Podicherti R."/>
            <person name="Tsui H.-C.T."/>
            <person name="Winkler M.E."/>
        </authorList>
    </citation>
    <scope>NUCLEOTIDE SEQUENCE</scope>
</reference>
<feature type="non-terminal residue" evidence="4">
    <location>
        <position position="1"/>
    </location>
</feature>
<keyword evidence="1" id="KW-0479">Metal-binding</keyword>
<evidence type="ECO:0008006" key="5">
    <source>
        <dbReference type="Google" id="ProtNLM"/>
    </source>
</evidence>
<dbReference type="GO" id="GO:0051287">
    <property type="term" value="F:NAD binding"/>
    <property type="evidence" value="ECO:0007669"/>
    <property type="project" value="InterPro"/>
</dbReference>
<evidence type="ECO:0000256" key="2">
    <source>
        <dbReference type="ARBA" id="ARBA00023002"/>
    </source>
</evidence>
<protein>
    <recommendedName>
        <fullName evidence="5">4-hydroxythreonine-4-phosphate dehydrogenase PdxA</fullName>
    </recommendedName>
</protein>
<dbReference type="GO" id="GO:0008615">
    <property type="term" value="P:pyridoxine biosynthetic process"/>
    <property type="evidence" value="ECO:0007669"/>
    <property type="project" value="TreeGrafter"/>
</dbReference>
<dbReference type="GO" id="GO:0050570">
    <property type="term" value="F:4-hydroxythreonine-4-phosphate dehydrogenase activity"/>
    <property type="evidence" value="ECO:0007669"/>
    <property type="project" value="TreeGrafter"/>
</dbReference>
<dbReference type="GO" id="GO:0042823">
    <property type="term" value="P:pyridoxal phosphate biosynthetic process"/>
    <property type="evidence" value="ECO:0007669"/>
    <property type="project" value="TreeGrafter"/>
</dbReference>
<evidence type="ECO:0000313" key="4">
    <source>
        <dbReference type="EMBL" id="SVA89221.1"/>
    </source>
</evidence>
<accession>A0A381ZJS9</accession>
<dbReference type="SUPFAM" id="SSF53659">
    <property type="entry name" value="Isocitrate/Isopropylmalate dehydrogenase-like"/>
    <property type="match status" value="1"/>
</dbReference>
<keyword evidence="2" id="KW-0560">Oxidoreductase</keyword>
<dbReference type="PANTHER" id="PTHR30004">
    <property type="entry name" value="4-HYDROXYTHREONINE-4-PHOSPHATE DEHYDROGENASE"/>
    <property type="match status" value="1"/>
</dbReference>
<organism evidence="4">
    <name type="scientific">marine metagenome</name>
    <dbReference type="NCBI Taxonomy" id="408172"/>
    <lineage>
        <taxon>unclassified sequences</taxon>
        <taxon>metagenomes</taxon>
        <taxon>ecological metagenomes</taxon>
    </lineage>
</organism>
<dbReference type="Pfam" id="PF04166">
    <property type="entry name" value="PdxA"/>
    <property type="match status" value="1"/>
</dbReference>
<dbReference type="Gene3D" id="3.40.718.10">
    <property type="entry name" value="Isopropylmalate Dehydrogenase"/>
    <property type="match status" value="1"/>
</dbReference>
<dbReference type="PANTHER" id="PTHR30004:SF5">
    <property type="entry name" value="4-HYDROXYTHREONINE-4-PHOSPHATE DEHYDROGENASE"/>
    <property type="match status" value="1"/>
</dbReference>
<sequence length="158" mass="17381">LITQDLLMNICDIISFDLNQYFGISEPRIAILGLNPHAGENGLLGSEEIQTIIPVIETMRNKGLNIFGPYAADTALLQNNDMDIIVSLFHDQILPLFKYSYPHLAANVTMGLGIIRTSVDHGIALEQAGRKNTNNQSLNFALDTAKEMSACYARSKSN</sequence>
<dbReference type="GO" id="GO:0046872">
    <property type="term" value="F:metal ion binding"/>
    <property type="evidence" value="ECO:0007669"/>
    <property type="project" value="UniProtKB-KW"/>
</dbReference>
<dbReference type="InterPro" id="IPR005255">
    <property type="entry name" value="PdxA_fam"/>
</dbReference>